<dbReference type="EMBL" id="LR899015">
    <property type="protein sequence ID" value="CAD7094097.1"/>
    <property type="molecule type" value="Genomic_DNA"/>
</dbReference>
<dbReference type="GO" id="GO:0005634">
    <property type="term" value="C:nucleus"/>
    <property type="evidence" value="ECO:0007669"/>
    <property type="project" value="UniProtKB-ARBA"/>
</dbReference>
<reference evidence="4 5" key="1">
    <citation type="submission" date="2020-11" db="EMBL/GenBank/DDBJ databases">
        <authorList>
            <person name="Wallbank WR R."/>
            <person name="Pardo Diaz C."/>
            <person name="Kozak K."/>
            <person name="Martin S."/>
            <person name="Jiggins C."/>
            <person name="Moest M."/>
            <person name="Warren A I."/>
            <person name="Generalovic N T."/>
            <person name="Byers J.R.P. K."/>
            <person name="Montejo-Kovacevich G."/>
            <person name="Yen C E."/>
        </authorList>
    </citation>
    <scope>NUCLEOTIDE SEQUENCE [LARGE SCALE GENOMIC DNA]</scope>
</reference>
<dbReference type="Proteomes" id="UP000594454">
    <property type="component" value="Chromosome 7"/>
</dbReference>
<dbReference type="SMART" id="SM00088">
    <property type="entry name" value="PINT"/>
    <property type="match status" value="1"/>
</dbReference>
<sequence>MENDGRLVKMEVDYSSTCDEVIPAAKQLSKDSDQFHAGLEMLLQLEKQTRLGADMVSCSRVLVAIVQICFEAGQWNTLNEYIAMLVKRRSQLKQAVSKMIQECITYVDKTPDKETKLKLIDTLRSVTEGKIYVEVERARLTKMLATIKEADGDIAGAASIMEELQVETYGSMDKREKVELILEQMRLCLAKQDYVRTQIISKKINIKFFDDPDQQDLKFKYYGLMIRLDQDSSFLKTSRHFQAVVDSDVISGSPDRRQKMMTYAVLYNILAPYDNEQQDMMLNLSKNKMLDEISTYKEILRLFMCKELINFETFESTFGKELLQFDVFNQETAHGKKCWVELKNRLIEHNIRIIANYYTRIHLKRMSELLDLPVGPCEEYLSKLSNAGTIRVKIDRPSEIVYFTTKKNASDVLNEWSHDINELMNLINKTCHLINKEECINSVITA</sequence>
<dbReference type="OMA" id="AENEMFK"/>
<dbReference type="InterPro" id="IPR040134">
    <property type="entry name" value="PSMD12/CSN4"/>
</dbReference>
<name>A0A7R8Z5M0_HERIL</name>
<dbReference type="GO" id="GO:0005737">
    <property type="term" value="C:cytoplasm"/>
    <property type="evidence" value="ECO:0007669"/>
    <property type="project" value="TreeGrafter"/>
</dbReference>
<dbReference type="Pfam" id="PF01399">
    <property type="entry name" value="PCI"/>
    <property type="match status" value="1"/>
</dbReference>
<dbReference type="OrthoDB" id="268763at2759"/>
<dbReference type="InterPro" id="IPR040896">
    <property type="entry name" value="RPN5_C"/>
</dbReference>
<organism evidence="4 5">
    <name type="scientific">Hermetia illucens</name>
    <name type="common">Black soldier fly</name>
    <dbReference type="NCBI Taxonomy" id="343691"/>
    <lineage>
        <taxon>Eukaryota</taxon>
        <taxon>Metazoa</taxon>
        <taxon>Ecdysozoa</taxon>
        <taxon>Arthropoda</taxon>
        <taxon>Hexapoda</taxon>
        <taxon>Insecta</taxon>
        <taxon>Pterygota</taxon>
        <taxon>Neoptera</taxon>
        <taxon>Endopterygota</taxon>
        <taxon>Diptera</taxon>
        <taxon>Brachycera</taxon>
        <taxon>Stratiomyomorpha</taxon>
        <taxon>Stratiomyidae</taxon>
        <taxon>Hermetiinae</taxon>
        <taxon>Hermetia</taxon>
    </lineage>
</organism>
<evidence type="ECO:0000313" key="5">
    <source>
        <dbReference type="Proteomes" id="UP000594454"/>
    </source>
</evidence>
<dbReference type="FunFam" id="1.10.10.10:FF:000070">
    <property type="entry name" value="26S proteasome non-ATPase regulatory subunit 12"/>
    <property type="match status" value="1"/>
</dbReference>
<dbReference type="SUPFAM" id="SSF46785">
    <property type="entry name" value="Winged helix' DNA-binding domain"/>
    <property type="match status" value="1"/>
</dbReference>
<keyword evidence="2" id="KW-0647">Proteasome</keyword>
<protein>
    <recommendedName>
        <fullName evidence="3">PCI domain-containing protein</fullName>
    </recommendedName>
</protein>
<evidence type="ECO:0000256" key="1">
    <source>
        <dbReference type="ARBA" id="ARBA00006397"/>
    </source>
</evidence>
<proteinExistence type="inferred from homology"/>
<comment type="similarity">
    <text evidence="1">Belongs to the proteasome subunit p55 family.</text>
</comment>
<evidence type="ECO:0000259" key="3">
    <source>
        <dbReference type="PROSITE" id="PS50250"/>
    </source>
</evidence>
<keyword evidence="5" id="KW-1185">Reference proteome</keyword>
<dbReference type="Gene3D" id="1.10.10.10">
    <property type="entry name" value="Winged helix-like DNA-binding domain superfamily/Winged helix DNA-binding domain"/>
    <property type="match status" value="1"/>
</dbReference>
<feature type="domain" description="PCI" evidence="3">
    <location>
        <begin position="233"/>
        <end position="408"/>
    </location>
</feature>
<gene>
    <name evidence="4" type="ORF">HERILL_LOCUS16326</name>
</gene>
<dbReference type="AlphaFoldDB" id="A0A7R8Z5M0"/>
<accession>A0A7R8Z5M0</accession>
<dbReference type="InParanoid" id="A0A7R8Z5M0"/>
<dbReference type="InterPro" id="IPR054559">
    <property type="entry name" value="PSMD12-CSN4-like_N"/>
</dbReference>
<dbReference type="InterPro" id="IPR036388">
    <property type="entry name" value="WH-like_DNA-bd_sf"/>
</dbReference>
<dbReference type="GO" id="GO:0008541">
    <property type="term" value="C:proteasome regulatory particle, lid subcomplex"/>
    <property type="evidence" value="ECO:0007669"/>
    <property type="project" value="TreeGrafter"/>
</dbReference>
<dbReference type="PROSITE" id="PS50250">
    <property type="entry name" value="PCI"/>
    <property type="match status" value="1"/>
</dbReference>
<dbReference type="InterPro" id="IPR000717">
    <property type="entry name" value="PCI_dom"/>
</dbReference>
<dbReference type="PANTHER" id="PTHR10855">
    <property type="entry name" value="26S PROTEASOME NON-ATPASE REGULATORY SUBUNIT 12/COP9 SIGNALOSOME COMPLEX SUBUNIT 4"/>
    <property type="match status" value="1"/>
</dbReference>
<evidence type="ECO:0000313" key="4">
    <source>
        <dbReference type="EMBL" id="CAD7094097.1"/>
    </source>
</evidence>
<dbReference type="Pfam" id="PF18098">
    <property type="entry name" value="RPN5_C"/>
    <property type="match status" value="1"/>
</dbReference>
<dbReference type="InterPro" id="IPR036390">
    <property type="entry name" value="WH_DNA-bd_sf"/>
</dbReference>
<evidence type="ECO:0000256" key="2">
    <source>
        <dbReference type="ARBA" id="ARBA00022942"/>
    </source>
</evidence>
<dbReference type="Pfam" id="PF22241">
    <property type="entry name" value="PSMD12-CSN4_N"/>
    <property type="match status" value="1"/>
</dbReference>
<dbReference type="PANTHER" id="PTHR10855:SF1">
    <property type="entry name" value="26S PROTEASOME NON-ATPASE REGULATORY SUBUNIT 12"/>
    <property type="match status" value="1"/>
</dbReference>
<dbReference type="FunCoup" id="A0A7R8Z5M0">
    <property type="interactions" value="2001"/>
</dbReference>